<dbReference type="InterPro" id="IPR003961">
    <property type="entry name" value="FN3_dom"/>
</dbReference>
<dbReference type="InterPro" id="IPR033131">
    <property type="entry name" value="Pectinesterase_Asp_AS"/>
</dbReference>
<organism evidence="15 16">
    <name type="scientific">Paenibacillus cellulosilyticus</name>
    <dbReference type="NCBI Taxonomy" id="375489"/>
    <lineage>
        <taxon>Bacteria</taxon>
        <taxon>Bacillati</taxon>
        <taxon>Bacillota</taxon>
        <taxon>Bacilli</taxon>
        <taxon>Bacillales</taxon>
        <taxon>Paenibacillaceae</taxon>
        <taxon>Paenibacillus</taxon>
    </lineage>
</organism>
<dbReference type="Pfam" id="PF00544">
    <property type="entry name" value="Pectate_lyase_4"/>
    <property type="match status" value="1"/>
</dbReference>
<dbReference type="PROSITE" id="PS00503">
    <property type="entry name" value="PECTINESTERASE_2"/>
    <property type="match status" value="1"/>
</dbReference>
<dbReference type="GO" id="GO:0016829">
    <property type="term" value="F:lyase activity"/>
    <property type="evidence" value="ECO:0007669"/>
    <property type="project" value="UniProtKB-KW"/>
</dbReference>
<dbReference type="InterPro" id="IPR012334">
    <property type="entry name" value="Pectin_lyas_fold"/>
</dbReference>
<protein>
    <submittedName>
        <fullName evidence="15">Pectate lyase</fullName>
    </submittedName>
</protein>
<feature type="signal peptide" evidence="12">
    <location>
        <begin position="1"/>
        <end position="22"/>
    </location>
</feature>
<evidence type="ECO:0000256" key="4">
    <source>
        <dbReference type="ARBA" id="ARBA00023001"/>
    </source>
</evidence>
<feature type="chain" id="PRO_5039265866" evidence="12">
    <location>
        <begin position="23"/>
        <end position="2112"/>
    </location>
</feature>
<proteinExistence type="inferred from homology"/>
<dbReference type="GO" id="GO:0030245">
    <property type="term" value="P:cellulose catabolic process"/>
    <property type="evidence" value="ECO:0007669"/>
    <property type="project" value="UniProtKB-KW"/>
</dbReference>
<feature type="domain" description="Fibronectin type-III" evidence="13">
    <location>
        <begin position="87"/>
        <end position="178"/>
    </location>
</feature>
<keyword evidence="16" id="KW-1185">Reference proteome</keyword>
<dbReference type="InterPro" id="IPR011050">
    <property type="entry name" value="Pectin_lyase_fold/virulence"/>
</dbReference>
<keyword evidence="8 10" id="KW-0624">Polysaccharide degradation</keyword>
<feature type="region of interest" description="Disordered" evidence="11">
    <location>
        <begin position="29"/>
        <end position="95"/>
    </location>
</feature>
<dbReference type="InterPro" id="IPR001119">
    <property type="entry name" value="SLH_dom"/>
</dbReference>
<dbReference type="GO" id="GO:0009279">
    <property type="term" value="C:cell outer membrane"/>
    <property type="evidence" value="ECO:0007669"/>
    <property type="project" value="TreeGrafter"/>
</dbReference>
<evidence type="ECO:0000256" key="1">
    <source>
        <dbReference type="ARBA" id="ARBA00008891"/>
    </source>
</evidence>
<dbReference type="Pfam" id="PF01095">
    <property type="entry name" value="Pectinesterase"/>
    <property type="match status" value="1"/>
</dbReference>
<accession>A0A2V2Z0J5</accession>
<evidence type="ECO:0000256" key="3">
    <source>
        <dbReference type="ARBA" id="ARBA00022801"/>
    </source>
</evidence>
<dbReference type="Proteomes" id="UP000246635">
    <property type="component" value="Unassembled WGS sequence"/>
</dbReference>
<keyword evidence="6 10" id="KW-0456">Lyase</keyword>
<evidence type="ECO:0000256" key="8">
    <source>
        <dbReference type="ARBA" id="ARBA00023326"/>
    </source>
</evidence>
<feature type="domain" description="Fibronectin type-III" evidence="13">
    <location>
        <begin position="683"/>
        <end position="778"/>
    </location>
</feature>
<evidence type="ECO:0000256" key="2">
    <source>
        <dbReference type="ARBA" id="ARBA00022729"/>
    </source>
</evidence>
<keyword evidence="3" id="KW-0378">Hydrolase</keyword>
<dbReference type="InterPro" id="IPR013783">
    <property type="entry name" value="Ig-like_fold"/>
</dbReference>
<feature type="active site" evidence="9">
    <location>
        <position position="936"/>
    </location>
</feature>
<dbReference type="InterPro" id="IPR002022">
    <property type="entry name" value="Pec_lyase"/>
</dbReference>
<dbReference type="GO" id="GO:0042545">
    <property type="term" value="P:cell wall modification"/>
    <property type="evidence" value="ECO:0007669"/>
    <property type="project" value="InterPro"/>
</dbReference>
<evidence type="ECO:0000256" key="5">
    <source>
        <dbReference type="ARBA" id="ARBA00023085"/>
    </source>
</evidence>
<dbReference type="InterPro" id="IPR005102">
    <property type="entry name" value="Carbo-bd_X2"/>
</dbReference>
<dbReference type="Gene3D" id="2.60.40.10">
    <property type="entry name" value="Immunoglobulins"/>
    <property type="match status" value="7"/>
</dbReference>
<dbReference type="CDD" id="cd00063">
    <property type="entry name" value="FN3"/>
    <property type="match status" value="4"/>
</dbReference>
<comment type="subcellular location">
    <subcellularLocation>
        <location evidence="10">Secreted</location>
    </subcellularLocation>
</comment>
<keyword evidence="10" id="KW-0964">Secreted</keyword>
<feature type="domain" description="Fibronectin type-III" evidence="13">
    <location>
        <begin position="498"/>
        <end position="591"/>
    </location>
</feature>
<evidence type="ECO:0000313" key="15">
    <source>
        <dbReference type="EMBL" id="PWW08655.1"/>
    </source>
</evidence>
<evidence type="ECO:0000313" key="16">
    <source>
        <dbReference type="Proteomes" id="UP000246635"/>
    </source>
</evidence>
<dbReference type="InterPro" id="IPR000070">
    <property type="entry name" value="Pectinesterase_cat"/>
</dbReference>
<dbReference type="EMBL" id="QGTQ01000001">
    <property type="protein sequence ID" value="PWW08655.1"/>
    <property type="molecule type" value="Genomic_DNA"/>
</dbReference>
<dbReference type="PANTHER" id="PTHR31321">
    <property type="entry name" value="ACYL-COA THIOESTER HYDROLASE YBHC-RELATED"/>
    <property type="match status" value="1"/>
</dbReference>
<evidence type="ECO:0000259" key="13">
    <source>
        <dbReference type="PROSITE" id="PS50853"/>
    </source>
</evidence>
<dbReference type="GO" id="GO:0005576">
    <property type="term" value="C:extracellular region"/>
    <property type="evidence" value="ECO:0007669"/>
    <property type="project" value="UniProtKB-SubCell"/>
</dbReference>
<keyword evidence="2 12" id="KW-0732">Signal</keyword>
<reference evidence="15 16" key="1">
    <citation type="submission" date="2018-05" db="EMBL/GenBank/DDBJ databases">
        <title>Genomic Encyclopedia of Type Strains, Phase III (KMG-III): the genomes of soil and plant-associated and newly described type strains.</title>
        <authorList>
            <person name="Whitman W."/>
        </authorList>
    </citation>
    <scope>NUCLEOTIDE SEQUENCE [LARGE SCALE GENOMIC DNA]</scope>
    <source>
        <strain evidence="15 16">CECT 5696</strain>
    </source>
</reference>
<sequence length="2112" mass="223627">MSRLFKMVLCLLLMSYLVPVWSAERAHADSELMQPDSSSESTSAEDTADTGDLSGTGASDLEENADDAEADAESDQVIEQSSISSDAPSAPEGLLVSPGDTTASLIWNRTAGATSYTVKRSEASGGPYTTVAANVDAIGYQDSGLLNDKTYYYTVSAANGTEEGASSEEAAVMPTAMLIDDGFEGGLSADAVVNGTLAGYSVSTTVNETFAQIVSASAPDWAPAADNHAAYLQDANTSKGIKMQKLFATQENNVIVGELDFRQDTSINAVLQNNTKIMRLVDSKGSNVIADIETTNGANGRNIYLRVGSNYYPIVPAADYSPGKWYHIRVEVDLSYTLKGVNVTITDGDRTWRLDGQTMFQTGTVNIGGLDASTSDGNPGYIQLDNVKVYERKTAPAAFGTLNAYAGNAMVSLSWDRVHGAAGYTVSRSSDIGGPFAPIAAGIQASDGTTATIDYLDDNGGAGLENDATYYYRITASNAYGETASSVMSATPSDGISPPAVPSGFHAVARDSMVTLQWDAVPDAIRYILKRSASADGIYTELSPNDPITETSYRDTGLTNETPYYYKISSFSTGGESEESAPLLVAPTSAMPRPVNLTAVAGNGEVKLSWGAVAAANSYKVKRSAINGGPYTLLDQTAGTSYTDKSAAVGTKYYYVVTAAGTKSESMISNQAQATPYQAAEGAPSVPAGLSAAADEGKVNLTWQAVADADSYTVKRKAVESGDYGIVAQNITTTAYEDTTVINGTTYAYVVTADNADVSSPDSEEVLALPAEVITVDASGAGDYTTIQAAVDSIGDNNAVRKVVYIRNGTYREKIKVNAPYVSFVGESREGTVIVYGDYAGPSGNGKLADGMQIPGISSTFDTPTVAVTGSFFTAANLTISNDAGPRDTVGTAVALSVKSDQSSFENVTLLGYQDTLYNGSGRQYFHNSTIAGDVDFIFGEAKAIVIDDSDIISREHPDSTVTSGGYVTAAAQTNATDPGYVFMDSRLTKDASATGAHYLGRPWKNSPSVRFINTKIDDHITAAGWKSWNVQPMIYGEYNSYGAGANAIGRDVSLSTQLTAEEASELTIPVIFEGWDPTQHIAMPMIVDKPSLSRTSVIYDKNTAKSADLDVQLNSAGDTLESVANGAYTLIASTDYAVTGSGLTIKRNYLDSLDYGIHDLQLSYSSGTVLTLQVKVINTSMLEALGPNTNGWATYGIGISGGESASEDHIYVVSTRKELVDALGGASAKTNATPKIIFIKGAIDINVDDSNNPLGYEQYRDPAYTLEAYLEAYDPAVWGWEQLPSGTLETARRASQLTQAARMKLSVGSNTTIIGLGSDAKIIGGNLSVELVQNIIIRNIEFQNAYDYFPQWDPTDGSTGNWNSQYDNITIKTAERVWIDHNSFNDETGDRFADGAEGTLLGKHYQHHDGFVDISNNADLVTLSYNHFAKHDKTMLIGSSDSAADSGDLRTTIHHNYFEDIVQRVPRVRFGQVHIYNNYFNSSSGADKLYSIGVGVYAQIYSEANYFENVRVPVAYYDGAAAGAIEDKGSVFVNSGNPILKPGVMWNPSNMYTYTADQAEQVKAVVLAQAGAEGRTLAVPSNAARIGLTATASSTAVQLTWDSVPNATRYIVKRSETSGGDYTVISTMDITDSLQLQATYTDKQVTSGTTYYYVVTAAASTGEFVSWNEASAKVSTSSAGGGVFVPGGSSGSQQQEGNLTVDSATGAPVITLEPGTGANAAIINSDDMTAALSMLEQAGESAPHVIIVRSDASSGDSTVQLSTEALAQLQNSQPDLILSLHLGNVTYDLPVQALKLDAIGAVKEGWHIAIRMKSISKDELAVLQTRMDAKGLKPMGDPIEFIVSIEPDSGDESAVVIDSYGTVYAARTIVLPGTLDPKETTVLQYNPATGAFSFVPAVFTTSGDTTSVTFQRPGNSIYVVAQFAGTFHDLAGHWARNDVELLASKLVVQGDSAGLFHPDASITRAEFTAMLARALGLDASNSEHTAFSDVSSDDWFAGAIHAAVEAGLVGGYPDGTFRPNARITRAELAVMIDKAMKLAGAQEEGSSDDLAQFADHASIPTWAADAIAHAADAGIVQGMPDQTFQSNQPASRAQAAVMLKRMLQAIGFINK</sequence>
<dbReference type="InterPro" id="IPR014756">
    <property type="entry name" value="Ig_E-set"/>
</dbReference>
<dbReference type="Gene3D" id="2.160.20.10">
    <property type="entry name" value="Single-stranded right-handed beta-helix, Pectin lyase-like"/>
    <property type="match status" value="2"/>
</dbReference>
<evidence type="ECO:0000256" key="7">
    <source>
        <dbReference type="ARBA" id="ARBA00023277"/>
    </source>
</evidence>
<feature type="compositionally biased region" description="Polar residues" evidence="11">
    <location>
        <begin position="77"/>
        <end position="87"/>
    </location>
</feature>
<dbReference type="InterPro" id="IPR036116">
    <property type="entry name" value="FN3_sf"/>
</dbReference>
<gene>
    <name evidence="15" type="ORF">DFQ01_101380</name>
</gene>
<feature type="domain" description="SLH" evidence="14">
    <location>
        <begin position="1984"/>
        <end position="2047"/>
    </location>
</feature>
<keyword evidence="4" id="KW-0136">Cellulose degradation</keyword>
<evidence type="ECO:0000256" key="10">
    <source>
        <dbReference type="RuleBase" id="RU361173"/>
    </source>
</evidence>
<name>A0A2V2Z0J5_9BACL</name>
<keyword evidence="5" id="KW-0063">Aspartyl esterase</keyword>
<dbReference type="OrthoDB" id="148600at2"/>
<comment type="similarity">
    <text evidence="10">Belongs to the polysaccharide lyase 1 family.</text>
</comment>
<dbReference type="SUPFAM" id="SSF51126">
    <property type="entry name" value="Pectin lyase-like"/>
    <property type="match status" value="2"/>
</dbReference>
<evidence type="ECO:0000256" key="11">
    <source>
        <dbReference type="SAM" id="MobiDB-lite"/>
    </source>
</evidence>
<evidence type="ECO:0000256" key="12">
    <source>
        <dbReference type="SAM" id="SignalP"/>
    </source>
</evidence>
<feature type="domain" description="Fibronectin type-III" evidence="13">
    <location>
        <begin position="1580"/>
        <end position="1680"/>
    </location>
</feature>
<dbReference type="SMART" id="SM00060">
    <property type="entry name" value="FN3"/>
    <property type="match status" value="6"/>
</dbReference>
<feature type="domain" description="SLH" evidence="14">
    <location>
        <begin position="1923"/>
        <end position="1983"/>
    </location>
</feature>
<keyword evidence="7 10" id="KW-0119">Carbohydrate metabolism</keyword>
<dbReference type="PROSITE" id="PS50853">
    <property type="entry name" value="FN3"/>
    <property type="match status" value="4"/>
</dbReference>
<evidence type="ECO:0000256" key="6">
    <source>
        <dbReference type="ARBA" id="ARBA00023239"/>
    </source>
</evidence>
<dbReference type="Pfam" id="PF03442">
    <property type="entry name" value="CBM_X2"/>
    <property type="match status" value="1"/>
</dbReference>
<comment type="caution">
    <text evidence="15">The sequence shown here is derived from an EMBL/GenBank/DDBJ whole genome shotgun (WGS) entry which is preliminary data.</text>
</comment>
<evidence type="ECO:0000259" key="14">
    <source>
        <dbReference type="PROSITE" id="PS51272"/>
    </source>
</evidence>
<dbReference type="PANTHER" id="PTHR31321:SF57">
    <property type="entry name" value="PECTINESTERASE 53-RELATED"/>
    <property type="match status" value="1"/>
</dbReference>
<dbReference type="SUPFAM" id="SSF81296">
    <property type="entry name" value="E set domains"/>
    <property type="match status" value="1"/>
</dbReference>
<dbReference type="RefSeq" id="WP_110042169.1">
    <property type="nucleotide sequence ID" value="NZ_CP054613.1"/>
</dbReference>
<comment type="similarity">
    <text evidence="1">Belongs to the pectinesterase family.</text>
</comment>
<dbReference type="PROSITE" id="PS51272">
    <property type="entry name" value="SLH"/>
    <property type="match status" value="3"/>
</dbReference>
<dbReference type="SUPFAM" id="SSF49265">
    <property type="entry name" value="Fibronectin type III"/>
    <property type="match status" value="3"/>
</dbReference>
<dbReference type="Pfam" id="PF00395">
    <property type="entry name" value="SLH"/>
    <property type="match status" value="3"/>
</dbReference>
<feature type="compositionally biased region" description="Acidic residues" evidence="11">
    <location>
        <begin position="60"/>
        <end position="76"/>
    </location>
</feature>
<feature type="compositionally biased region" description="Low complexity" evidence="11">
    <location>
        <begin position="36"/>
        <end position="45"/>
    </location>
</feature>
<evidence type="ECO:0000256" key="9">
    <source>
        <dbReference type="PROSITE-ProRule" id="PRU10040"/>
    </source>
</evidence>
<dbReference type="SMART" id="SM00656">
    <property type="entry name" value="Amb_all"/>
    <property type="match status" value="1"/>
</dbReference>
<dbReference type="GO" id="GO:0030599">
    <property type="term" value="F:pectinesterase activity"/>
    <property type="evidence" value="ECO:0007669"/>
    <property type="project" value="InterPro"/>
</dbReference>
<feature type="domain" description="SLH" evidence="14">
    <location>
        <begin position="2051"/>
        <end position="2112"/>
    </location>
</feature>